<dbReference type="Pfam" id="PF00370">
    <property type="entry name" value="FGGY_N"/>
    <property type="match status" value="1"/>
</dbReference>
<comment type="pathway">
    <text evidence="1">Polyol metabolism; glycerol degradation via glycerol kinase pathway; sn-glycerol 3-phosphate from glycerol: step 1/1.</text>
</comment>
<dbReference type="GO" id="GO:0019563">
    <property type="term" value="P:glycerol catabolic process"/>
    <property type="evidence" value="ECO:0007669"/>
    <property type="project" value="TreeGrafter"/>
</dbReference>
<evidence type="ECO:0000256" key="5">
    <source>
        <dbReference type="ARBA" id="ARBA00022741"/>
    </source>
</evidence>
<dbReference type="NCBIfam" id="TIGR01311">
    <property type="entry name" value="glycerol_kin"/>
    <property type="match status" value="1"/>
</dbReference>
<dbReference type="Proteomes" id="UP001145087">
    <property type="component" value="Unassembled WGS sequence"/>
</dbReference>
<keyword evidence="15" id="KW-1185">Reference proteome</keyword>
<dbReference type="FunFam" id="3.30.420.40:FF:000008">
    <property type="entry name" value="Glycerol kinase"/>
    <property type="match status" value="1"/>
</dbReference>
<evidence type="ECO:0000259" key="12">
    <source>
        <dbReference type="Pfam" id="PF00370"/>
    </source>
</evidence>
<evidence type="ECO:0000256" key="8">
    <source>
        <dbReference type="ARBA" id="ARBA00022840"/>
    </source>
</evidence>
<dbReference type="FunFam" id="3.30.420.40:FF:000007">
    <property type="entry name" value="Glycerol kinase"/>
    <property type="match status" value="1"/>
</dbReference>
<proteinExistence type="inferred from homology"/>
<evidence type="ECO:0000256" key="7">
    <source>
        <dbReference type="ARBA" id="ARBA00022798"/>
    </source>
</evidence>
<dbReference type="PROSITE" id="PS00445">
    <property type="entry name" value="FGGY_KINASES_2"/>
    <property type="match status" value="1"/>
</dbReference>
<feature type="domain" description="Carbohydrate kinase FGGY N-terminal" evidence="12">
    <location>
        <begin position="7"/>
        <end position="254"/>
    </location>
</feature>
<comment type="caution">
    <text evidence="14">The sequence shown here is derived from an EMBL/GenBank/DDBJ whole genome shotgun (WGS) entry which is preliminary data.</text>
</comment>
<dbReference type="PIRSF" id="PIRSF000538">
    <property type="entry name" value="GlpK"/>
    <property type="match status" value="1"/>
</dbReference>
<evidence type="ECO:0000256" key="2">
    <source>
        <dbReference type="ARBA" id="ARBA00009156"/>
    </source>
</evidence>
<dbReference type="PANTHER" id="PTHR10196:SF69">
    <property type="entry name" value="GLYCEROL KINASE"/>
    <property type="match status" value="1"/>
</dbReference>
<dbReference type="InterPro" id="IPR005999">
    <property type="entry name" value="Glycerol_kin"/>
</dbReference>
<dbReference type="InterPro" id="IPR043129">
    <property type="entry name" value="ATPase_NBD"/>
</dbReference>
<keyword evidence="8" id="KW-0067">ATP-binding</keyword>
<dbReference type="SUPFAM" id="SSF53067">
    <property type="entry name" value="Actin-like ATPase domain"/>
    <property type="match status" value="2"/>
</dbReference>
<reference evidence="14" key="1">
    <citation type="submission" date="2022-11" db="EMBL/GenBank/DDBJ databases">
        <title>Marilongibacter aestuarii gen. nov., sp. nov., isolated from tidal flat sediment.</title>
        <authorList>
            <person name="Jiayan W."/>
        </authorList>
    </citation>
    <scope>NUCLEOTIDE SEQUENCE</scope>
    <source>
        <strain evidence="14">Z1-6</strain>
    </source>
</reference>
<keyword evidence="7" id="KW-0319">Glycerol metabolism</keyword>
<evidence type="ECO:0000256" key="11">
    <source>
        <dbReference type="RuleBase" id="RU003733"/>
    </source>
</evidence>
<comment type="catalytic activity">
    <reaction evidence="10">
        <text>glycerol + ATP = sn-glycerol 3-phosphate + ADP + H(+)</text>
        <dbReference type="Rhea" id="RHEA:21644"/>
        <dbReference type="ChEBI" id="CHEBI:15378"/>
        <dbReference type="ChEBI" id="CHEBI:17754"/>
        <dbReference type="ChEBI" id="CHEBI:30616"/>
        <dbReference type="ChEBI" id="CHEBI:57597"/>
        <dbReference type="ChEBI" id="CHEBI:456216"/>
        <dbReference type="EC" id="2.7.1.30"/>
    </reaction>
</comment>
<keyword evidence="4 11" id="KW-0808">Transferase</keyword>
<evidence type="ECO:0000259" key="13">
    <source>
        <dbReference type="Pfam" id="PF02782"/>
    </source>
</evidence>
<dbReference type="Gene3D" id="3.30.420.40">
    <property type="match status" value="2"/>
</dbReference>
<comment type="similarity">
    <text evidence="2 11">Belongs to the FGGY kinase family.</text>
</comment>
<protein>
    <recommendedName>
        <fullName evidence="3">glycerol kinase</fullName>
        <ecNumber evidence="3">2.7.1.30</ecNumber>
    </recommendedName>
    <alternativeName>
        <fullName evidence="9">ATP:glycerol 3-phosphotransferase</fullName>
    </alternativeName>
</protein>
<dbReference type="PROSITE" id="PS00933">
    <property type="entry name" value="FGGY_KINASES_1"/>
    <property type="match status" value="1"/>
</dbReference>
<dbReference type="GO" id="GO:0005524">
    <property type="term" value="F:ATP binding"/>
    <property type="evidence" value="ECO:0007669"/>
    <property type="project" value="UniProtKB-KW"/>
</dbReference>
<evidence type="ECO:0000256" key="6">
    <source>
        <dbReference type="ARBA" id="ARBA00022777"/>
    </source>
</evidence>
<dbReference type="Pfam" id="PF02782">
    <property type="entry name" value="FGGY_C"/>
    <property type="match status" value="1"/>
</dbReference>
<accession>A0A9X3F7H4</accession>
<dbReference type="InterPro" id="IPR000577">
    <property type="entry name" value="Carb_kinase_FGGY"/>
</dbReference>
<dbReference type="InterPro" id="IPR018484">
    <property type="entry name" value="FGGY_N"/>
</dbReference>
<keyword evidence="5" id="KW-0547">Nucleotide-binding</keyword>
<dbReference type="AlphaFoldDB" id="A0A9X3F7H4"/>
<evidence type="ECO:0000313" key="14">
    <source>
        <dbReference type="EMBL" id="MCY1721989.1"/>
    </source>
</evidence>
<dbReference type="RefSeq" id="WP_343334319.1">
    <property type="nucleotide sequence ID" value="NZ_JAPOHD010000030.1"/>
</dbReference>
<dbReference type="InterPro" id="IPR018485">
    <property type="entry name" value="FGGY_C"/>
</dbReference>
<evidence type="ECO:0000256" key="1">
    <source>
        <dbReference type="ARBA" id="ARBA00005190"/>
    </source>
</evidence>
<evidence type="ECO:0000256" key="3">
    <source>
        <dbReference type="ARBA" id="ARBA00012099"/>
    </source>
</evidence>
<sequence>MNQSKQYIITIDQSTSATKVMLFNKKAELVERISIPHQQYYPQDGFVEHDAAKIFSNVISGLNTLISKTKVQESDIAGIGITNQRETSLIWDKTSGKPVANAAVWQCQRGAALCKELLETAWNQKIKKKTGLRIDPYFSASKLSWIMQNTAGLAEKAQSGDLMLGTMDSWLLYKLTGGKVHATDYSNACRTMLFNIHTLEWDSEILDLFQLHASMFPEVKFSDEVFGYTDSSVVFENPIAISGLIGDSHGALFGQNCFTPGMAKSTYGTGSSMMMNIGEDALDAPEGLVTSVGYSRDKKIHYVFEGNIHCTGDTLNWLKNEVQLISDASETEPLANSVENNNGVYLVPAFVGLGAPYWDNDARACLSGMPRNTTKAHIVRAALESIAYQVKDLVSLMEEKGGIPLKELRVDGGPTRNNFLMQFQSDILSREVVCSNIEEISALGATFLAGLATGFWNDLEEIEALRKAGKVFQPKMEKETIAILEAGWKKAVERTRL</sequence>
<organism evidence="14 15">
    <name type="scientific">Draconibacterium aestuarii</name>
    <dbReference type="NCBI Taxonomy" id="2998507"/>
    <lineage>
        <taxon>Bacteria</taxon>
        <taxon>Pseudomonadati</taxon>
        <taxon>Bacteroidota</taxon>
        <taxon>Bacteroidia</taxon>
        <taxon>Marinilabiliales</taxon>
        <taxon>Prolixibacteraceae</taxon>
        <taxon>Draconibacterium</taxon>
    </lineage>
</organism>
<gene>
    <name evidence="14" type="primary">glpK</name>
    <name evidence="14" type="ORF">OU798_16665</name>
</gene>
<dbReference type="GO" id="GO:0006072">
    <property type="term" value="P:glycerol-3-phosphate metabolic process"/>
    <property type="evidence" value="ECO:0007669"/>
    <property type="project" value="InterPro"/>
</dbReference>
<evidence type="ECO:0000256" key="10">
    <source>
        <dbReference type="ARBA" id="ARBA00052101"/>
    </source>
</evidence>
<dbReference type="GO" id="GO:0005829">
    <property type="term" value="C:cytosol"/>
    <property type="evidence" value="ECO:0007669"/>
    <property type="project" value="UniProtKB-ARBA"/>
</dbReference>
<dbReference type="EC" id="2.7.1.30" evidence="3"/>
<evidence type="ECO:0000256" key="9">
    <source>
        <dbReference type="ARBA" id="ARBA00043149"/>
    </source>
</evidence>
<dbReference type="CDD" id="cd07769">
    <property type="entry name" value="ASKHA_NBD_FGGY_GK"/>
    <property type="match status" value="1"/>
</dbReference>
<evidence type="ECO:0000256" key="4">
    <source>
        <dbReference type="ARBA" id="ARBA00022679"/>
    </source>
</evidence>
<name>A0A9X3F7H4_9BACT</name>
<dbReference type="GO" id="GO:0004370">
    <property type="term" value="F:glycerol kinase activity"/>
    <property type="evidence" value="ECO:0007669"/>
    <property type="project" value="UniProtKB-EC"/>
</dbReference>
<keyword evidence="6 11" id="KW-0418">Kinase</keyword>
<dbReference type="InterPro" id="IPR018483">
    <property type="entry name" value="Carb_kinase_FGGY_CS"/>
</dbReference>
<dbReference type="NCBIfam" id="NF000756">
    <property type="entry name" value="PRK00047.1"/>
    <property type="match status" value="1"/>
</dbReference>
<evidence type="ECO:0000313" key="15">
    <source>
        <dbReference type="Proteomes" id="UP001145087"/>
    </source>
</evidence>
<dbReference type="PANTHER" id="PTHR10196">
    <property type="entry name" value="SUGAR KINASE"/>
    <property type="match status" value="1"/>
</dbReference>
<feature type="domain" description="Carbohydrate kinase FGGY C-terminal" evidence="13">
    <location>
        <begin position="264"/>
        <end position="452"/>
    </location>
</feature>
<dbReference type="EMBL" id="JAPOHD010000030">
    <property type="protein sequence ID" value="MCY1721989.1"/>
    <property type="molecule type" value="Genomic_DNA"/>
</dbReference>